<organism evidence="2 3">
    <name type="scientific">Gemmobacter megaterium</name>
    <dbReference type="NCBI Taxonomy" id="1086013"/>
    <lineage>
        <taxon>Bacteria</taxon>
        <taxon>Pseudomonadati</taxon>
        <taxon>Pseudomonadota</taxon>
        <taxon>Alphaproteobacteria</taxon>
        <taxon>Rhodobacterales</taxon>
        <taxon>Paracoccaceae</taxon>
        <taxon>Gemmobacter</taxon>
    </lineage>
</organism>
<keyword evidence="2" id="KW-0830">Ubiquinone</keyword>
<dbReference type="PIRSF" id="PIRSF021700">
    <property type="entry name" value="3_dmu_93_MTrfase"/>
    <property type="match status" value="1"/>
</dbReference>
<dbReference type="InterPro" id="IPR029068">
    <property type="entry name" value="Glyas_Bleomycin-R_OHBP_Dase"/>
</dbReference>
<reference evidence="2 3" key="1">
    <citation type="submission" date="2017-01" db="EMBL/GenBank/DDBJ databases">
        <authorList>
            <person name="Mah S.A."/>
            <person name="Swanson W.J."/>
            <person name="Moy G.W."/>
            <person name="Vacquier V.D."/>
        </authorList>
    </citation>
    <scope>NUCLEOTIDE SEQUENCE [LARGE SCALE GENOMIC DNA]</scope>
    <source>
        <strain evidence="2 3">DSM 26375</strain>
    </source>
</reference>
<dbReference type="STRING" id="1086013.SAMN05421774_1169"/>
<feature type="domain" description="PhnB-like" evidence="1">
    <location>
        <begin position="4"/>
        <end position="111"/>
    </location>
</feature>
<dbReference type="OrthoDB" id="9806473at2"/>
<keyword evidence="2" id="KW-0808">Transferase</keyword>
<dbReference type="PANTHER" id="PTHR33990:SF2">
    <property type="entry name" value="PHNB-LIKE DOMAIN-CONTAINING PROTEIN"/>
    <property type="match status" value="1"/>
</dbReference>
<keyword evidence="2" id="KW-0489">Methyltransferase</keyword>
<keyword evidence="3" id="KW-1185">Reference proteome</keyword>
<protein>
    <submittedName>
        <fullName evidence="2">2-polyprenyl-6-hydroxyphenyl methylase / 3-demethylubiquinone-9 3-methyltransferase</fullName>
    </submittedName>
</protein>
<evidence type="ECO:0000313" key="2">
    <source>
        <dbReference type="EMBL" id="SIT24081.1"/>
    </source>
</evidence>
<proteinExistence type="predicted"/>
<dbReference type="RefSeq" id="WP_076534304.1">
    <property type="nucleotide sequence ID" value="NZ_BMEH01000015.1"/>
</dbReference>
<evidence type="ECO:0000259" key="1">
    <source>
        <dbReference type="Pfam" id="PF06983"/>
    </source>
</evidence>
<dbReference type="GO" id="GO:0008168">
    <property type="term" value="F:methyltransferase activity"/>
    <property type="evidence" value="ECO:0007669"/>
    <property type="project" value="UniProtKB-KW"/>
</dbReference>
<sequence>MPDVSTCLWYDGAAEEAARCYVGLVPGSAMGRVMRPAPGASALVVEFALAGVPYVGLNGGPEFRHSPAASITVMTPDQAGSDAVWHAHLRAGSTEGPCGWMTDRWGVSWQIYPRVMQELLFGPDPEANARAMACMRGQSRIDTAAIMAAAKGE</sequence>
<dbReference type="Pfam" id="PF06983">
    <property type="entry name" value="3-dmu-9_3-mt"/>
    <property type="match status" value="1"/>
</dbReference>
<evidence type="ECO:0000313" key="3">
    <source>
        <dbReference type="Proteomes" id="UP000186141"/>
    </source>
</evidence>
<accession>A0A1N7QMH9</accession>
<dbReference type="SUPFAM" id="SSF54593">
    <property type="entry name" value="Glyoxalase/Bleomycin resistance protein/Dihydroxybiphenyl dioxygenase"/>
    <property type="match status" value="1"/>
</dbReference>
<dbReference type="Proteomes" id="UP000186141">
    <property type="component" value="Unassembled WGS sequence"/>
</dbReference>
<dbReference type="Gene3D" id="3.10.180.10">
    <property type="entry name" value="2,3-Dihydroxybiphenyl 1,2-Dioxygenase, domain 1"/>
    <property type="match status" value="1"/>
</dbReference>
<dbReference type="EMBL" id="FTOT01000016">
    <property type="protein sequence ID" value="SIT24081.1"/>
    <property type="molecule type" value="Genomic_DNA"/>
</dbReference>
<gene>
    <name evidence="2" type="ORF">SAMN05421774_1169</name>
</gene>
<dbReference type="InterPro" id="IPR009725">
    <property type="entry name" value="3_dmu_93_MTrfase"/>
</dbReference>
<dbReference type="GO" id="GO:0032259">
    <property type="term" value="P:methylation"/>
    <property type="evidence" value="ECO:0007669"/>
    <property type="project" value="UniProtKB-KW"/>
</dbReference>
<name>A0A1N7QMH9_9RHOB</name>
<dbReference type="InterPro" id="IPR028973">
    <property type="entry name" value="PhnB-like"/>
</dbReference>
<dbReference type="PANTHER" id="PTHR33990">
    <property type="entry name" value="PROTEIN YJDN-RELATED"/>
    <property type="match status" value="1"/>
</dbReference>
<dbReference type="AlphaFoldDB" id="A0A1N7QMH9"/>